<keyword evidence="2" id="KW-1185">Reference proteome</keyword>
<dbReference type="InterPro" id="IPR011032">
    <property type="entry name" value="GroES-like_sf"/>
</dbReference>
<evidence type="ECO:0000313" key="1">
    <source>
        <dbReference type="EMBL" id="MFC6724181.1"/>
    </source>
</evidence>
<dbReference type="SUPFAM" id="SSF50129">
    <property type="entry name" value="GroES-like"/>
    <property type="match status" value="1"/>
</dbReference>
<accession>A0ABD5RYC1</accession>
<gene>
    <name evidence="1" type="ORF">ACFQE1_07290</name>
</gene>
<dbReference type="Proteomes" id="UP001596328">
    <property type="component" value="Unassembled WGS sequence"/>
</dbReference>
<protein>
    <submittedName>
        <fullName evidence="1">NAD(P)-dependent alcohol dehydrogenase</fullName>
    </submittedName>
</protein>
<dbReference type="AlphaFoldDB" id="A0ABD5RYC1"/>
<reference evidence="1 2" key="1">
    <citation type="journal article" date="2019" name="Int. J. Syst. Evol. Microbiol.">
        <title>The Global Catalogue of Microorganisms (GCM) 10K type strain sequencing project: providing services to taxonomists for standard genome sequencing and annotation.</title>
        <authorList>
            <consortium name="The Broad Institute Genomics Platform"/>
            <consortium name="The Broad Institute Genome Sequencing Center for Infectious Disease"/>
            <person name="Wu L."/>
            <person name="Ma J."/>
        </authorList>
    </citation>
    <scope>NUCLEOTIDE SEQUENCE [LARGE SCALE GENOMIC DNA]</scope>
    <source>
        <strain evidence="1 2">NBRC 111368</strain>
    </source>
</reference>
<sequence>MDAYEVRETDADYEGLVRTERERPTPADDEVVVRIRACSLNYRDLAIASSELAYPGADPPVVP</sequence>
<organism evidence="1 2">
    <name type="scientific">Halobium palmae</name>
    <dbReference type="NCBI Taxonomy" id="1776492"/>
    <lineage>
        <taxon>Archaea</taxon>
        <taxon>Methanobacteriati</taxon>
        <taxon>Methanobacteriota</taxon>
        <taxon>Stenosarchaea group</taxon>
        <taxon>Halobacteria</taxon>
        <taxon>Halobacteriales</taxon>
        <taxon>Haloferacaceae</taxon>
        <taxon>Halobium</taxon>
    </lineage>
</organism>
<dbReference type="EMBL" id="JBHSWU010000117">
    <property type="protein sequence ID" value="MFC6724181.1"/>
    <property type="molecule type" value="Genomic_DNA"/>
</dbReference>
<name>A0ABD5RYC1_9EURY</name>
<dbReference type="Gene3D" id="3.90.180.10">
    <property type="entry name" value="Medium-chain alcohol dehydrogenases, catalytic domain"/>
    <property type="match status" value="1"/>
</dbReference>
<proteinExistence type="predicted"/>
<comment type="caution">
    <text evidence="1">The sequence shown here is derived from an EMBL/GenBank/DDBJ whole genome shotgun (WGS) entry which is preliminary data.</text>
</comment>
<feature type="non-terminal residue" evidence="1">
    <location>
        <position position="63"/>
    </location>
</feature>
<evidence type="ECO:0000313" key="2">
    <source>
        <dbReference type="Proteomes" id="UP001596328"/>
    </source>
</evidence>